<evidence type="ECO:0000256" key="1">
    <source>
        <dbReference type="SAM" id="Coils"/>
    </source>
</evidence>
<dbReference type="Proteomes" id="UP000714275">
    <property type="component" value="Unassembled WGS sequence"/>
</dbReference>
<feature type="region of interest" description="Disordered" evidence="2">
    <location>
        <begin position="1"/>
        <end position="47"/>
    </location>
</feature>
<proteinExistence type="predicted"/>
<dbReference type="InterPro" id="IPR046521">
    <property type="entry name" value="DUF6698"/>
</dbReference>
<feature type="compositionally biased region" description="Polar residues" evidence="2">
    <location>
        <begin position="18"/>
        <end position="44"/>
    </location>
</feature>
<keyword evidence="4" id="KW-1185">Reference proteome</keyword>
<dbReference type="Pfam" id="PF20414">
    <property type="entry name" value="DUF6698"/>
    <property type="match status" value="1"/>
</dbReference>
<gene>
    <name evidence="3" type="ORF">EV702DRAFT_979254</name>
</gene>
<name>A0A9P7CWM2_9AGAM</name>
<organism evidence="3 4">
    <name type="scientific">Suillus placidus</name>
    <dbReference type="NCBI Taxonomy" id="48579"/>
    <lineage>
        <taxon>Eukaryota</taxon>
        <taxon>Fungi</taxon>
        <taxon>Dikarya</taxon>
        <taxon>Basidiomycota</taxon>
        <taxon>Agaricomycotina</taxon>
        <taxon>Agaricomycetes</taxon>
        <taxon>Agaricomycetidae</taxon>
        <taxon>Boletales</taxon>
        <taxon>Suillineae</taxon>
        <taxon>Suillaceae</taxon>
        <taxon>Suillus</taxon>
    </lineage>
</organism>
<feature type="coiled-coil region" evidence="1">
    <location>
        <begin position="47"/>
        <end position="74"/>
    </location>
</feature>
<evidence type="ECO:0000313" key="3">
    <source>
        <dbReference type="EMBL" id="KAG1768748.1"/>
    </source>
</evidence>
<dbReference type="AlphaFoldDB" id="A0A9P7CWM2"/>
<evidence type="ECO:0000256" key="2">
    <source>
        <dbReference type="SAM" id="MobiDB-lite"/>
    </source>
</evidence>
<dbReference type="EMBL" id="JABBWD010000077">
    <property type="protein sequence ID" value="KAG1768748.1"/>
    <property type="molecule type" value="Genomic_DNA"/>
</dbReference>
<evidence type="ECO:0000313" key="4">
    <source>
        <dbReference type="Proteomes" id="UP000714275"/>
    </source>
</evidence>
<keyword evidence="1" id="KW-0175">Coiled coil</keyword>
<comment type="caution">
    <text evidence="3">The sequence shown here is derived from an EMBL/GenBank/DDBJ whole genome shotgun (WGS) entry which is preliminary data.</text>
</comment>
<sequence>MSQTDIIQPAIDGKDSQHQSPSRLEQTPSHDQLLSSPIPGNTPTAREARQNRKITQLEQKLETLEAGCIVKERQTNHYIAKGRAIRRVVALFDNVEDLISENDRRYEEDGSTQESVNVLGLNHSQDRLQLGYVALNIMFPWFQKKAEGMDYDEYCHMLKMLRQGADMARGDDTAKLKSLVAEWVNMDSTPDPHIDADDKHYRGFINDACGKLLCPAELDWNDPIIKAGIHNRSDGYLVTDLSFPAFLYERYSANAQNLEEGLFKGKILVQAYKAVFTSPSSAKDVEADGDGADISANNRRAQKSCTGIKVKKHVRFALSSVTSWCSVDGDFDYVQFWRTIVDFFEKPPGRTARRRVEILLEWWTRYVDRIVLKLN</sequence>
<accession>A0A9P7CWM2</accession>
<protein>
    <submittedName>
        <fullName evidence="3">Uncharacterized protein</fullName>
    </submittedName>
</protein>
<reference evidence="3" key="1">
    <citation type="journal article" date="2020" name="New Phytol.">
        <title>Comparative genomics reveals dynamic genome evolution in host specialist ectomycorrhizal fungi.</title>
        <authorList>
            <person name="Lofgren L.A."/>
            <person name="Nguyen N.H."/>
            <person name="Vilgalys R."/>
            <person name="Ruytinx J."/>
            <person name="Liao H.L."/>
            <person name="Branco S."/>
            <person name="Kuo A."/>
            <person name="LaButti K."/>
            <person name="Lipzen A."/>
            <person name="Andreopoulos W."/>
            <person name="Pangilinan J."/>
            <person name="Riley R."/>
            <person name="Hundley H."/>
            <person name="Na H."/>
            <person name="Barry K."/>
            <person name="Grigoriev I.V."/>
            <person name="Stajich J.E."/>
            <person name="Kennedy P.G."/>
        </authorList>
    </citation>
    <scope>NUCLEOTIDE SEQUENCE</scope>
    <source>
        <strain evidence="3">DOB743</strain>
    </source>
</reference>
<dbReference type="OrthoDB" id="2626925at2759"/>